<sequence>MALQYRTALRLWGWNKKNRSGTKNVYEKRKRILNIIVMADTELLSTEEIIQIRINKRMSVNLVRTVGVKGGNGWQT</sequence>
<accession>A0ABW5S4E0</accession>
<dbReference type="Proteomes" id="UP001597399">
    <property type="component" value="Unassembled WGS sequence"/>
</dbReference>
<name>A0ABW5S4E0_9BACL</name>
<comment type="caution">
    <text evidence="1">The sequence shown here is derived from an EMBL/GenBank/DDBJ whole genome shotgun (WGS) entry which is preliminary data.</text>
</comment>
<dbReference type="EMBL" id="JBHUMQ010000026">
    <property type="protein sequence ID" value="MFD2694298.1"/>
    <property type="molecule type" value="Genomic_DNA"/>
</dbReference>
<organism evidence="1 2">
    <name type="scientific">Sporolactobacillus shoreicorticis</name>
    <dbReference type="NCBI Taxonomy" id="1923877"/>
    <lineage>
        <taxon>Bacteria</taxon>
        <taxon>Bacillati</taxon>
        <taxon>Bacillota</taxon>
        <taxon>Bacilli</taxon>
        <taxon>Bacillales</taxon>
        <taxon>Sporolactobacillaceae</taxon>
        <taxon>Sporolactobacillus</taxon>
    </lineage>
</organism>
<evidence type="ECO:0000313" key="1">
    <source>
        <dbReference type="EMBL" id="MFD2694298.1"/>
    </source>
</evidence>
<reference evidence="2" key="1">
    <citation type="journal article" date="2019" name="Int. J. Syst. Evol. Microbiol.">
        <title>The Global Catalogue of Microorganisms (GCM) 10K type strain sequencing project: providing services to taxonomists for standard genome sequencing and annotation.</title>
        <authorList>
            <consortium name="The Broad Institute Genomics Platform"/>
            <consortium name="The Broad Institute Genome Sequencing Center for Infectious Disease"/>
            <person name="Wu L."/>
            <person name="Ma J."/>
        </authorList>
    </citation>
    <scope>NUCLEOTIDE SEQUENCE [LARGE SCALE GENOMIC DNA]</scope>
    <source>
        <strain evidence="2">TISTR 2466</strain>
    </source>
</reference>
<keyword evidence="2" id="KW-1185">Reference proteome</keyword>
<protein>
    <submittedName>
        <fullName evidence="1">Uncharacterized protein</fullName>
    </submittedName>
</protein>
<gene>
    <name evidence="1" type="ORF">ACFSUE_11770</name>
</gene>
<proteinExistence type="predicted"/>
<evidence type="ECO:0000313" key="2">
    <source>
        <dbReference type="Proteomes" id="UP001597399"/>
    </source>
</evidence>
<dbReference type="RefSeq" id="WP_253057845.1">
    <property type="nucleotide sequence ID" value="NZ_JAMXWM010000001.1"/>
</dbReference>